<dbReference type="STRING" id="35608.A0A2U1P712"/>
<keyword evidence="8" id="KW-1185">Reference proteome</keyword>
<comment type="subcellular location">
    <subcellularLocation>
        <location evidence="1 6">Secreted</location>
    </subcellularLocation>
</comment>
<keyword evidence="5 6" id="KW-0732">Signal</keyword>
<sequence length="145" mass="16587">MNHSGNCFIFTLFILACYLVTPSLSFCGIGLRRPWNVSINNFVPGDIVVHITSTDHDLGNHTISSNGKYYWTFCEKLFGRSKFTGNFRWGSKFQTLALFDREIVDICEFDISSDQVCHWIVNPDGFFVSGTNDPFPKGWAKKKTW</sequence>
<evidence type="ECO:0000256" key="5">
    <source>
        <dbReference type="ARBA" id="ARBA00022729"/>
    </source>
</evidence>
<dbReference type="EMBL" id="PKPP01001577">
    <property type="protein sequence ID" value="PWA81538.1"/>
    <property type="molecule type" value="Genomic_DNA"/>
</dbReference>
<dbReference type="OrthoDB" id="1848419at2759"/>
<protein>
    <recommendedName>
        <fullName evidence="6">S-protein homolog</fullName>
    </recommendedName>
</protein>
<name>A0A2U1P712_ARTAN</name>
<dbReference type="PANTHER" id="PTHR31232">
    <property type="match status" value="1"/>
</dbReference>
<accession>A0A2U1P712</accession>
<evidence type="ECO:0000256" key="2">
    <source>
        <dbReference type="ARBA" id="ARBA00005581"/>
    </source>
</evidence>
<feature type="chain" id="PRO_5025094113" description="S-protein homolog" evidence="6">
    <location>
        <begin position="26"/>
        <end position="145"/>
    </location>
</feature>
<evidence type="ECO:0000256" key="1">
    <source>
        <dbReference type="ARBA" id="ARBA00004613"/>
    </source>
</evidence>
<evidence type="ECO:0000256" key="6">
    <source>
        <dbReference type="RuleBase" id="RU367044"/>
    </source>
</evidence>
<reference evidence="7 8" key="1">
    <citation type="journal article" date="2018" name="Mol. Plant">
        <title>The genome of Artemisia annua provides insight into the evolution of Asteraceae family and artemisinin biosynthesis.</title>
        <authorList>
            <person name="Shen Q."/>
            <person name="Zhang L."/>
            <person name="Liao Z."/>
            <person name="Wang S."/>
            <person name="Yan T."/>
            <person name="Shi P."/>
            <person name="Liu M."/>
            <person name="Fu X."/>
            <person name="Pan Q."/>
            <person name="Wang Y."/>
            <person name="Lv Z."/>
            <person name="Lu X."/>
            <person name="Zhang F."/>
            <person name="Jiang W."/>
            <person name="Ma Y."/>
            <person name="Chen M."/>
            <person name="Hao X."/>
            <person name="Li L."/>
            <person name="Tang Y."/>
            <person name="Lv G."/>
            <person name="Zhou Y."/>
            <person name="Sun X."/>
            <person name="Brodelius P.E."/>
            <person name="Rose J.K.C."/>
            <person name="Tang K."/>
        </authorList>
    </citation>
    <scope>NUCLEOTIDE SEQUENCE [LARGE SCALE GENOMIC DNA]</scope>
    <source>
        <strain evidence="8">cv. Huhao1</strain>
        <tissue evidence="7">Leaf</tissue>
    </source>
</reference>
<comment type="caution">
    <text evidence="7">The sequence shown here is derived from an EMBL/GenBank/DDBJ whole genome shotgun (WGS) entry which is preliminary data.</text>
</comment>
<feature type="signal peptide" evidence="6">
    <location>
        <begin position="1"/>
        <end position="25"/>
    </location>
</feature>
<dbReference type="GO" id="GO:0060320">
    <property type="term" value="P:rejection of self pollen"/>
    <property type="evidence" value="ECO:0007669"/>
    <property type="project" value="UniProtKB-KW"/>
</dbReference>
<evidence type="ECO:0000256" key="3">
    <source>
        <dbReference type="ARBA" id="ARBA00022471"/>
    </source>
</evidence>
<keyword evidence="4 6" id="KW-0964">Secreted</keyword>
<dbReference type="InterPro" id="IPR010264">
    <property type="entry name" value="Self-incomp_S1"/>
</dbReference>
<dbReference type="Proteomes" id="UP000245207">
    <property type="component" value="Unassembled WGS sequence"/>
</dbReference>
<dbReference type="Pfam" id="PF05938">
    <property type="entry name" value="Self-incomp_S1"/>
    <property type="match status" value="1"/>
</dbReference>
<evidence type="ECO:0000256" key="4">
    <source>
        <dbReference type="ARBA" id="ARBA00022525"/>
    </source>
</evidence>
<keyword evidence="3 6" id="KW-0713">Self-incompatibility</keyword>
<evidence type="ECO:0000313" key="7">
    <source>
        <dbReference type="EMBL" id="PWA81538.1"/>
    </source>
</evidence>
<dbReference type="AlphaFoldDB" id="A0A2U1P712"/>
<organism evidence="7 8">
    <name type="scientific">Artemisia annua</name>
    <name type="common">Sweet wormwood</name>
    <dbReference type="NCBI Taxonomy" id="35608"/>
    <lineage>
        <taxon>Eukaryota</taxon>
        <taxon>Viridiplantae</taxon>
        <taxon>Streptophyta</taxon>
        <taxon>Embryophyta</taxon>
        <taxon>Tracheophyta</taxon>
        <taxon>Spermatophyta</taxon>
        <taxon>Magnoliopsida</taxon>
        <taxon>eudicotyledons</taxon>
        <taxon>Gunneridae</taxon>
        <taxon>Pentapetalae</taxon>
        <taxon>asterids</taxon>
        <taxon>campanulids</taxon>
        <taxon>Asterales</taxon>
        <taxon>Asteraceae</taxon>
        <taxon>Asteroideae</taxon>
        <taxon>Anthemideae</taxon>
        <taxon>Artemisiinae</taxon>
        <taxon>Artemisia</taxon>
    </lineage>
</organism>
<evidence type="ECO:0000313" key="8">
    <source>
        <dbReference type="Proteomes" id="UP000245207"/>
    </source>
</evidence>
<dbReference type="PANTHER" id="PTHR31232:SF172">
    <property type="entry name" value="S-PROTEIN HOMOLOG"/>
    <property type="match status" value="1"/>
</dbReference>
<comment type="similarity">
    <text evidence="2 6">Belongs to the plant self-incompatibility (S1) protein family.</text>
</comment>
<gene>
    <name evidence="7" type="ORF">CTI12_AA186010</name>
</gene>
<proteinExistence type="inferred from homology"/>
<dbReference type="GO" id="GO:0005576">
    <property type="term" value="C:extracellular region"/>
    <property type="evidence" value="ECO:0007669"/>
    <property type="project" value="UniProtKB-SubCell"/>
</dbReference>